<organism evidence="9 10">
    <name type="scientific">Chromobacterium sphagni</name>
    <dbReference type="NCBI Taxonomy" id="1903179"/>
    <lineage>
        <taxon>Bacteria</taxon>
        <taxon>Pseudomonadati</taxon>
        <taxon>Pseudomonadota</taxon>
        <taxon>Betaproteobacteria</taxon>
        <taxon>Neisseriales</taxon>
        <taxon>Chromobacteriaceae</taxon>
        <taxon>Chromobacterium</taxon>
    </lineage>
</organism>
<evidence type="ECO:0000256" key="4">
    <source>
        <dbReference type="ARBA" id="ARBA00022692"/>
    </source>
</evidence>
<keyword evidence="4 7" id="KW-0812">Transmembrane</keyword>
<feature type="transmembrane region" description="Helical" evidence="7">
    <location>
        <begin position="20"/>
        <end position="38"/>
    </location>
</feature>
<dbReference type="GO" id="GO:0098797">
    <property type="term" value="C:plasma membrane protein complex"/>
    <property type="evidence" value="ECO:0007669"/>
    <property type="project" value="TreeGrafter"/>
</dbReference>
<feature type="transmembrane region" description="Helical" evidence="7">
    <location>
        <begin position="368"/>
        <end position="395"/>
    </location>
</feature>
<dbReference type="GO" id="GO:0044874">
    <property type="term" value="P:lipoprotein localization to outer membrane"/>
    <property type="evidence" value="ECO:0007669"/>
    <property type="project" value="TreeGrafter"/>
</dbReference>
<dbReference type="PANTHER" id="PTHR30489:SF0">
    <property type="entry name" value="LIPOPROTEIN-RELEASING SYSTEM TRANSMEMBRANE PROTEIN LOLE"/>
    <property type="match status" value="1"/>
</dbReference>
<dbReference type="Pfam" id="PF02687">
    <property type="entry name" value="FtsX"/>
    <property type="match status" value="1"/>
</dbReference>
<dbReference type="OrthoDB" id="9770036at2"/>
<name>A0A1S1X5R2_9NEIS</name>
<dbReference type="STRING" id="1903179.BI347_14175"/>
<keyword evidence="3" id="KW-1003">Cell membrane</keyword>
<comment type="subcellular location">
    <subcellularLocation>
        <location evidence="1">Cell membrane</location>
        <topology evidence="1">Multi-pass membrane protein</topology>
    </subcellularLocation>
</comment>
<evidence type="ECO:0000256" key="1">
    <source>
        <dbReference type="ARBA" id="ARBA00004651"/>
    </source>
</evidence>
<evidence type="ECO:0000313" key="10">
    <source>
        <dbReference type="Proteomes" id="UP000180088"/>
    </source>
</evidence>
<keyword evidence="6 7" id="KW-0472">Membrane</keyword>
<dbReference type="AlphaFoldDB" id="A0A1S1X5R2"/>
<dbReference type="InterPro" id="IPR003838">
    <property type="entry name" value="ABC3_permease_C"/>
</dbReference>
<dbReference type="Proteomes" id="UP000180088">
    <property type="component" value="Unassembled WGS sequence"/>
</dbReference>
<evidence type="ECO:0000256" key="6">
    <source>
        <dbReference type="ARBA" id="ARBA00023136"/>
    </source>
</evidence>
<comment type="caution">
    <text evidence="9">The sequence shown here is derived from an EMBL/GenBank/DDBJ whole genome shotgun (WGS) entry which is preliminary data.</text>
</comment>
<proteinExistence type="inferred from homology"/>
<evidence type="ECO:0000313" key="9">
    <source>
        <dbReference type="EMBL" id="OHX14526.1"/>
    </source>
</evidence>
<accession>A0A1S1X5R2</accession>
<gene>
    <name evidence="9" type="ORF">BI347_14175</name>
</gene>
<dbReference type="PANTHER" id="PTHR30489">
    <property type="entry name" value="LIPOPROTEIN-RELEASING SYSTEM TRANSMEMBRANE PROTEIN LOLE"/>
    <property type="match status" value="1"/>
</dbReference>
<sequence length="458" mass="49019">MNTLKLAWRNLLRNRRRTLATLGTMVVGVVALLLFGGYNRTVQYGLQTGFVRSGGHLQIQHRDYFLYGNGNPAAYGIRDYRRVMRVVENDPILKPMLTAATPTLSLGGIAGHYAAGASRTVIAQGSEVAGQNRMRRWDDYHFGDKPKTIALTGTEPDAAVIGVGVARVLQLCDALKVKGCSAPVRAAGGGNAMPADLRALSDAAPQALADNRIELLAATADGAPNVARLTVVKAQSMGVKELDDMYVSMHLAAAQRLVYGGGEPRVTAIALQLKHSSQIPAAQARLRQLFATSLKDQPLAAYDFATLQPQYGQITGMFGTIFGFLSILIGCVALFTIANTMNMVVLERTVEIGTLRAMGLRRGGIQRLFLCEGVMLGLLGSVAGIALALLLAQVINHAGLTWLPPGQVDPSPIMVRLWGETGMMLATALGLMLMATLSAWWPARRAARAVIVDALRHA</sequence>
<evidence type="ECO:0000256" key="3">
    <source>
        <dbReference type="ARBA" id="ARBA00022475"/>
    </source>
</evidence>
<dbReference type="EMBL" id="MKCS01000001">
    <property type="protein sequence ID" value="OHX14526.1"/>
    <property type="molecule type" value="Genomic_DNA"/>
</dbReference>
<evidence type="ECO:0000256" key="7">
    <source>
        <dbReference type="SAM" id="Phobius"/>
    </source>
</evidence>
<feature type="transmembrane region" description="Helical" evidence="7">
    <location>
        <begin position="317"/>
        <end position="338"/>
    </location>
</feature>
<reference evidence="9 10" key="1">
    <citation type="submission" date="2016-09" db="EMBL/GenBank/DDBJ databases">
        <title>Chromobacterium muskegensis sp. nov., an insecticidal bacterium isolated from Sphagnum bogs.</title>
        <authorList>
            <person name="Sparks M.E."/>
            <person name="Blackburn M.B."/>
            <person name="Gundersen-Rindal D.E."/>
            <person name="Mitchell A."/>
            <person name="Farrar R."/>
            <person name="Kuhar D."/>
        </authorList>
    </citation>
    <scope>NUCLEOTIDE SEQUENCE [LARGE SCALE GENOMIC DNA]</scope>
    <source>
        <strain evidence="9 10">37-2</strain>
    </source>
</reference>
<comment type="similarity">
    <text evidence="2">Belongs to the ABC-4 integral membrane protein family. LolC/E subfamily.</text>
</comment>
<feature type="domain" description="ABC3 transporter permease C-terminal" evidence="8">
    <location>
        <begin position="324"/>
        <end position="448"/>
    </location>
</feature>
<feature type="transmembrane region" description="Helical" evidence="7">
    <location>
        <begin position="422"/>
        <end position="441"/>
    </location>
</feature>
<dbReference type="InterPro" id="IPR051447">
    <property type="entry name" value="Lipoprotein-release_system"/>
</dbReference>
<keyword evidence="5 7" id="KW-1133">Transmembrane helix</keyword>
<dbReference type="RefSeq" id="WP_071116136.1">
    <property type="nucleotide sequence ID" value="NZ_MKCS01000001.1"/>
</dbReference>
<protein>
    <submittedName>
        <fullName evidence="9">ABC transporter permease</fullName>
    </submittedName>
</protein>
<evidence type="ECO:0000256" key="5">
    <source>
        <dbReference type="ARBA" id="ARBA00022989"/>
    </source>
</evidence>
<evidence type="ECO:0000256" key="2">
    <source>
        <dbReference type="ARBA" id="ARBA00005236"/>
    </source>
</evidence>
<evidence type="ECO:0000259" key="8">
    <source>
        <dbReference type="Pfam" id="PF02687"/>
    </source>
</evidence>